<dbReference type="EMBL" id="LSBA01000008">
    <property type="protein sequence ID" value="KXZ21061.1"/>
    <property type="molecule type" value="Genomic_DNA"/>
</dbReference>
<dbReference type="RefSeq" id="WP_061521358.1">
    <property type="nucleotide sequence ID" value="NZ_JARLZY010000016.1"/>
</dbReference>
<dbReference type="InterPro" id="IPR018062">
    <property type="entry name" value="HTH_AraC-typ_CS"/>
</dbReference>
<dbReference type="SUPFAM" id="SSF46689">
    <property type="entry name" value="Homeodomain-like"/>
    <property type="match status" value="2"/>
</dbReference>
<evidence type="ECO:0000259" key="4">
    <source>
        <dbReference type="PROSITE" id="PS01124"/>
    </source>
</evidence>
<keyword evidence="3" id="KW-0804">Transcription</keyword>
<dbReference type="InterPro" id="IPR020449">
    <property type="entry name" value="Tscrpt_reg_AraC-type_HTH"/>
</dbReference>
<dbReference type="GO" id="GO:0003700">
    <property type="term" value="F:DNA-binding transcription factor activity"/>
    <property type="evidence" value="ECO:0007669"/>
    <property type="project" value="InterPro"/>
</dbReference>
<accession>A0A150F8E0</accession>
<dbReference type="PROSITE" id="PS01124">
    <property type="entry name" value="HTH_ARAC_FAMILY_2"/>
    <property type="match status" value="1"/>
</dbReference>
<gene>
    <name evidence="6" type="ORF">AXI58_13890</name>
</gene>
<evidence type="ECO:0000256" key="1">
    <source>
        <dbReference type="ARBA" id="ARBA00023015"/>
    </source>
</evidence>
<evidence type="ECO:0000313" key="7">
    <source>
        <dbReference type="Proteomes" id="UP000075430"/>
    </source>
</evidence>
<dbReference type="OrthoDB" id="9807321at2"/>
<dbReference type="AlphaFoldDB" id="A0A150F8E0"/>
<sequence>MQNALFFQPIDFISIKKTAELLSEHQLTDSPVLIFHLKGKGRIDIGTDSFPLQKETLYICPPEETFSIEPAPSGSIHLYIVRLRAFSYSKDDRAMLPQTGEDIFHGLQQLNIQTVENLTSRLQSLTENAHSSDTLVKMKYTAEFQQLMYDLYSANVCHQNNTKAAIEQTKQFIKAQSDTKITLTQLAQMAGISAKHYSETFKKLYGKSVTEYITDIRMTNAKKLMAKANCKLKEIAHQTGYQDEFYFSRLFKKHTGSSPTSYMKKRRSKMAAYGKEMIGHLTPLHHIPYAAALHPKWTAYYYKQFAPDIPVHLSAYRSNANWEENLEMLAQAAPDVIFSMDSVSKEEKKRLNEIADVFYVPSQENWKTQFLRTAAYLHEEKEAQHWLESYQNLVHSAKESLERLQKYRFLFIRLYKEDFYLAHNKSIQDVFFGDLAFTSAKPEHIAADQKISFNMLADCQADSLMLFTCKEPETLDYFQRIQQTEEWQNLRAVRDKRVYPVSSDPWVEYSPSGHQRIIQQSISIFSEDRPW</sequence>
<keyword evidence="2" id="KW-0238">DNA-binding</keyword>
<dbReference type="InterPro" id="IPR002491">
    <property type="entry name" value="ABC_transptr_periplasmic_BD"/>
</dbReference>
<dbReference type="PANTHER" id="PTHR43280:SF28">
    <property type="entry name" value="HTH-TYPE TRANSCRIPTIONAL ACTIVATOR RHAS"/>
    <property type="match status" value="1"/>
</dbReference>
<feature type="domain" description="HTH araC/xylS-type" evidence="4">
    <location>
        <begin position="167"/>
        <end position="265"/>
    </location>
</feature>
<protein>
    <submittedName>
        <fullName evidence="6">AraC family transcriptional regulator</fullName>
    </submittedName>
</protein>
<reference evidence="7" key="1">
    <citation type="submission" date="2016-02" db="EMBL/GenBank/DDBJ databases">
        <authorList>
            <person name="Dunlap C."/>
        </authorList>
    </citation>
    <scope>NUCLEOTIDE SEQUENCE [LARGE SCALE GENOMIC DNA]</scope>
    <source>
        <strain evidence="7">NRRL B-41092</strain>
    </source>
</reference>
<evidence type="ECO:0000259" key="5">
    <source>
        <dbReference type="PROSITE" id="PS50983"/>
    </source>
</evidence>
<dbReference type="PROSITE" id="PS00041">
    <property type="entry name" value="HTH_ARAC_FAMILY_1"/>
    <property type="match status" value="1"/>
</dbReference>
<dbReference type="GO" id="GO:0043565">
    <property type="term" value="F:sequence-specific DNA binding"/>
    <property type="evidence" value="ECO:0007669"/>
    <property type="project" value="InterPro"/>
</dbReference>
<keyword evidence="1" id="KW-0805">Transcription regulation</keyword>
<dbReference type="PROSITE" id="PS50983">
    <property type="entry name" value="FE_B12_PBP"/>
    <property type="match status" value="1"/>
</dbReference>
<evidence type="ECO:0000256" key="2">
    <source>
        <dbReference type="ARBA" id="ARBA00023125"/>
    </source>
</evidence>
<dbReference type="SUPFAM" id="SSF51215">
    <property type="entry name" value="Regulatory protein AraC"/>
    <property type="match status" value="1"/>
</dbReference>
<name>A0A150F8E0_9BACI</name>
<comment type="caution">
    <text evidence="6">The sequence shown here is derived from an EMBL/GenBank/DDBJ whole genome shotgun (WGS) entry which is preliminary data.</text>
</comment>
<dbReference type="SUPFAM" id="SSF53807">
    <property type="entry name" value="Helical backbone' metal receptor"/>
    <property type="match status" value="1"/>
</dbReference>
<dbReference type="PRINTS" id="PR00032">
    <property type="entry name" value="HTHARAC"/>
</dbReference>
<dbReference type="Gene3D" id="1.10.10.60">
    <property type="entry name" value="Homeodomain-like"/>
    <property type="match status" value="2"/>
</dbReference>
<dbReference type="InterPro" id="IPR037923">
    <property type="entry name" value="HTH-like"/>
</dbReference>
<dbReference type="STRING" id="1793963.AXI58_13890"/>
<dbReference type="Pfam" id="PF01497">
    <property type="entry name" value="Peripla_BP_2"/>
    <property type="match status" value="1"/>
</dbReference>
<dbReference type="Gene3D" id="3.40.50.1980">
    <property type="entry name" value="Nitrogenase molybdenum iron protein domain"/>
    <property type="match status" value="2"/>
</dbReference>
<evidence type="ECO:0000256" key="3">
    <source>
        <dbReference type="ARBA" id="ARBA00023163"/>
    </source>
</evidence>
<keyword evidence="7" id="KW-1185">Reference proteome</keyword>
<dbReference type="PANTHER" id="PTHR43280">
    <property type="entry name" value="ARAC-FAMILY TRANSCRIPTIONAL REGULATOR"/>
    <property type="match status" value="1"/>
</dbReference>
<organism evidence="6 7">
    <name type="scientific">Bacillus nakamurai</name>
    <dbReference type="NCBI Taxonomy" id="1793963"/>
    <lineage>
        <taxon>Bacteria</taxon>
        <taxon>Bacillati</taxon>
        <taxon>Bacillota</taxon>
        <taxon>Bacilli</taxon>
        <taxon>Bacillales</taxon>
        <taxon>Bacillaceae</taxon>
        <taxon>Bacillus</taxon>
    </lineage>
</organism>
<evidence type="ECO:0000313" key="6">
    <source>
        <dbReference type="EMBL" id="KXZ21061.1"/>
    </source>
</evidence>
<dbReference type="InterPro" id="IPR009057">
    <property type="entry name" value="Homeodomain-like_sf"/>
</dbReference>
<dbReference type="Pfam" id="PF12833">
    <property type="entry name" value="HTH_18"/>
    <property type="match status" value="1"/>
</dbReference>
<dbReference type="Proteomes" id="UP000075430">
    <property type="component" value="Unassembled WGS sequence"/>
</dbReference>
<dbReference type="SMART" id="SM00342">
    <property type="entry name" value="HTH_ARAC"/>
    <property type="match status" value="1"/>
</dbReference>
<feature type="domain" description="Fe/B12 periplasmic-binding" evidence="5">
    <location>
        <begin position="269"/>
        <end position="529"/>
    </location>
</feature>
<proteinExistence type="predicted"/>
<dbReference type="InterPro" id="IPR018060">
    <property type="entry name" value="HTH_AraC"/>
</dbReference>